<dbReference type="EMBL" id="BARS01049074">
    <property type="protein sequence ID" value="GAG29406.1"/>
    <property type="molecule type" value="Genomic_DNA"/>
</dbReference>
<sequence>RDDSINSASRYGFLSVSDVLKINIDELIPSENLISTKRKILSKKPQGKNRVKPSQCVIVYDEEGEHYLPIRYDMLRVAKKSGYKCVTVNDNNVIHDGKTWARKHPISDVLKPIVNI</sequence>
<evidence type="ECO:0000313" key="1">
    <source>
        <dbReference type="EMBL" id="GAG29406.1"/>
    </source>
</evidence>
<feature type="non-terminal residue" evidence="1">
    <location>
        <position position="1"/>
    </location>
</feature>
<comment type="caution">
    <text evidence="1">The sequence shown here is derived from an EMBL/GenBank/DDBJ whole genome shotgun (WGS) entry which is preliminary data.</text>
</comment>
<name>X0XX97_9ZZZZ</name>
<accession>X0XX97</accession>
<proteinExistence type="predicted"/>
<organism evidence="1">
    <name type="scientific">marine sediment metagenome</name>
    <dbReference type="NCBI Taxonomy" id="412755"/>
    <lineage>
        <taxon>unclassified sequences</taxon>
        <taxon>metagenomes</taxon>
        <taxon>ecological metagenomes</taxon>
    </lineage>
</organism>
<protein>
    <submittedName>
        <fullName evidence="1">Uncharacterized protein</fullName>
    </submittedName>
</protein>
<gene>
    <name evidence="1" type="ORF">S01H1_73446</name>
</gene>
<reference evidence="1" key="1">
    <citation type="journal article" date="2014" name="Front. Microbiol.">
        <title>High frequency of phylogenetically diverse reductive dehalogenase-homologous genes in deep subseafloor sedimentary metagenomes.</title>
        <authorList>
            <person name="Kawai M."/>
            <person name="Futagami T."/>
            <person name="Toyoda A."/>
            <person name="Takaki Y."/>
            <person name="Nishi S."/>
            <person name="Hori S."/>
            <person name="Arai W."/>
            <person name="Tsubouchi T."/>
            <person name="Morono Y."/>
            <person name="Uchiyama I."/>
            <person name="Ito T."/>
            <person name="Fujiyama A."/>
            <person name="Inagaki F."/>
            <person name="Takami H."/>
        </authorList>
    </citation>
    <scope>NUCLEOTIDE SEQUENCE</scope>
    <source>
        <strain evidence="1">Expedition CK06-06</strain>
    </source>
</reference>
<dbReference type="AlphaFoldDB" id="X0XX97"/>